<evidence type="ECO:0000256" key="4">
    <source>
        <dbReference type="ARBA" id="ARBA00022475"/>
    </source>
</evidence>
<feature type="transmembrane region" description="Helical" evidence="8">
    <location>
        <begin position="133"/>
        <end position="150"/>
    </location>
</feature>
<feature type="transmembrane region" description="Helical" evidence="8">
    <location>
        <begin position="109"/>
        <end position="126"/>
    </location>
</feature>
<feature type="transmembrane region" description="Helical" evidence="8">
    <location>
        <begin position="245"/>
        <end position="264"/>
    </location>
</feature>
<feature type="domain" description="EamA" evidence="9">
    <location>
        <begin position="157"/>
        <end position="286"/>
    </location>
</feature>
<feature type="transmembrane region" description="Helical" evidence="8">
    <location>
        <begin position="270"/>
        <end position="293"/>
    </location>
</feature>
<dbReference type="PATRIC" id="fig|1227275.3.peg.1567"/>
<evidence type="ECO:0000256" key="1">
    <source>
        <dbReference type="ARBA" id="ARBA00004651"/>
    </source>
</evidence>
<feature type="transmembrane region" description="Helical" evidence="8">
    <location>
        <begin position="184"/>
        <end position="204"/>
    </location>
</feature>
<feature type="domain" description="EamA" evidence="9">
    <location>
        <begin position="9"/>
        <end position="149"/>
    </location>
</feature>
<comment type="subcellular location">
    <subcellularLocation>
        <location evidence="1">Cell membrane</location>
        <topology evidence="1">Multi-pass membrane protein</topology>
    </subcellularLocation>
</comment>
<protein>
    <submittedName>
        <fullName evidence="10">Protein RarD</fullName>
    </submittedName>
</protein>
<dbReference type="NCBIfam" id="TIGR00688">
    <property type="entry name" value="rarD"/>
    <property type="match status" value="1"/>
</dbReference>
<proteinExistence type="inferred from homology"/>
<feature type="transmembrane region" description="Helical" evidence="8">
    <location>
        <begin position="40"/>
        <end position="57"/>
    </location>
</feature>
<evidence type="ECO:0000256" key="2">
    <source>
        <dbReference type="ARBA" id="ARBA00007362"/>
    </source>
</evidence>
<evidence type="ECO:0000313" key="10">
    <source>
        <dbReference type="EMBL" id="ERJ74258.1"/>
    </source>
</evidence>
<evidence type="ECO:0000256" key="6">
    <source>
        <dbReference type="ARBA" id="ARBA00022989"/>
    </source>
</evidence>
<keyword evidence="3" id="KW-0813">Transport</keyword>
<keyword evidence="6 8" id="KW-1133">Transmembrane helix</keyword>
<keyword evidence="4" id="KW-1003">Cell membrane</keyword>
<reference evidence="10 11" key="1">
    <citation type="submission" date="2013-06" db="EMBL/GenBank/DDBJ databases">
        <authorList>
            <person name="Weinstock G."/>
            <person name="Sodergren E."/>
            <person name="Lobos E.A."/>
            <person name="Fulton L."/>
            <person name="Fulton R."/>
            <person name="Courtney L."/>
            <person name="Fronick C."/>
            <person name="O'Laughlin M."/>
            <person name="Godfrey J."/>
            <person name="Wilson R.M."/>
            <person name="Miner T."/>
            <person name="Farmer C."/>
            <person name="Delehaunty K."/>
            <person name="Cordes M."/>
            <person name="Minx P."/>
            <person name="Tomlinson C."/>
            <person name="Chen J."/>
            <person name="Wollam A."/>
            <person name="Pepin K.H."/>
            <person name="Bhonagiri V."/>
            <person name="Zhang X."/>
            <person name="Warren W."/>
            <person name="Mitreva M."/>
            <person name="Mardis E.R."/>
            <person name="Wilson R.K."/>
        </authorList>
    </citation>
    <scope>NUCLEOTIDE SEQUENCE [LARGE SCALE GENOMIC DNA]</scope>
    <source>
        <strain evidence="10 11">W1703</strain>
    </source>
</reference>
<dbReference type="PANTHER" id="PTHR22911:SF137">
    <property type="entry name" value="SOLUTE CARRIER FAMILY 35 MEMBER G2-RELATED"/>
    <property type="match status" value="1"/>
</dbReference>
<dbReference type="Pfam" id="PF00892">
    <property type="entry name" value="EamA"/>
    <property type="match status" value="2"/>
</dbReference>
<gene>
    <name evidence="10" type="ORF">HMPREF1557_01755</name>
</gene>
<dbReference type="PANTHER" id="PTHR22911">
    <property type="entry name" value="ACYL-MALONYL CONDENSING ENZYME-RELATED"/>
    <property type="match status" value="1"/>
</dbReference>
<evidence type="ECO:0000256" key="8">
    <source>
        <dbReference type="SAM" id="Phobius"/>
    </source>
</evidence>
<dbReference type="EMBL" id="AWVA01000105">
    <property type="protein sequence ID" value="ERJ74258.1"/>
    <property type="molecule type" value="Genomic_DNA"/>
</dbReference>
<evidence type="ECO:0000256" key="5">
    <source>
        <dbReference type="ARBA" id="ARBA00022692"/>
    </source>
</evidence>
<dbReference type="InterPro" id="IPR037185">
    <property type="entry name" value="EmrE-like"/>
</dbReference>
<dbReference type="AlphaFoldDB" id="U2KHD3"/>
<evidence type="ECO:0000259" key="9">
    <source>
        <dbReference type="Pfam" id="PF00892"/>
    </source>
</evidence>
<keyword evidence="7 8" id="KW-0472">Membrane</keyword>
<feature type="transmembrane region" description="Helical" evidence="8">
    <location>
        <begin position="78"/>
        <end position="97"/>
    </location>
</feature>
<dbReference type="GO" id="GO:0005886">
    <property type="term" value="C:plasma membrane"/>
    <property type="evidence" value="ECO:0007669"/>
    <property type="project" value="UniProtKB-SubCell"/>
</dbReference>
<dbReference type="SUPFAM" id="SSF103481">
    <property type="entry name" value="Multidrug resistance efflux transporter EmrE"/>
    <property type="match status" value="2"/>
</dbReference>
<organism evidence="10 11">
    <name type="scientific">Streptococcus sobrinus W1703</name>
    <dbReference type="NCBI Taxonomy" id="1227275"/>
    <lineage>
        <taxon>Bacteria</taxon>
        <taxon>Bacillati</taxon>
        <taxon>Bacillota</taxon>
        <taxon>Bacilli</taxon>
        <taxon>Lactobacillales</taxon>
        <taxon>Streptococcaceae</taxon>
        <taxon>Streptococcus</taxon>
    </lineage>
</organism>
<feature type="transmembrane region" description="Helical" evidence="8">
    <location>
        <begin position="216"/>
        <end position="233"/>
    </location>
</feature>
<dbReference type="Proteomes" id="UP000016617">
    <property type="component" value="Unassembled WGS sequence"/>
</dbReference>
<comment type="similarity">
    <text evidence="2">Belongs to the EamA transporter family.</text>
</comment>
<comment type="caution">
    <text evidence="10">The sequence shown here is derived from an EMBL/GenBank/DDBJ whole genome shotgun (WGS) entry which is preliminary data.</text>
</comment>
<accession>U2KHD3</accession>
<keyword evidence="5 8" id="KW-0812">Transmembrane</keyword>
<sequence length="298" mass="33379">MFALTKTHKGLLLGVSAYLLWAFLSLYWKLLAGVNSYNTFSYRIIWTAVTMLIYMLVIRNRSRYTQELKELWLDRKQFYRAIAAAFLIAINWLTYIYAIANGHATESSLGYYMMPLVSVFLALVILKESLTSATSLAVLVAAVGVGVLVWQTGYLPLIALLLAFSFGFYGLLKKGTRLSSDVAMLFEAGVILPFVLVYLLFFSHESLTDYSLAENILLALLGIITTIPLLLYAESLKLAPLNLVGFIQYLNPTIQLLIALMVFGEKLSLGQLYGLIFIWIAIGLFVIGQIVLLKRQKS</sequence>
<feature type="transmembrane region" description="Helical" evidence="8">
    <location>
        <begin position="12"/>
        <end position="28"/>
    </location>
</feature>
<feature type="transmembrane region" description="Helical" evidence="8">
    <location>
        <begin position="156"/>
        <end position="172"/>
    </location>
</feature>
<dbReference type="HOGENOM" id="CLU_054508_1_0_9"/>
<evidence type="ECO:0000256" key="7">
    <source>
        <dbReference type="ARBA" id="ARBA00023136"/>
    </source>
</evidence>
<evidence type="ECO:0000313" key="11">
    <source>
        <dbReference type="Proteomes" id="UP000016617"/>
    </source>
</evidence>
<dbReference type="InterPro" id="IPR004626">
    <property type="entry name" value="RarD"/>
</dbReference>
<evidence type="ECO:0000256" key="3">
    <source>
        <dbReference type="ARBA" id="ARBA00022448"/>
    </source>
</evidence>
<dbReference type="InterPro" id="IPR000620">
    <property type="entry name" value="EamA_dom"/>
</dbReference>
<name>U2KHD3_9STRE</name>